<organism evidence="2">
    <name type="scientific">Amblyomma triste</name>
    <name type="common">Neotropical tick</name>
    <dbReference type="NCBI Taxonomy" id="251400"/>
    <lineage>
        <taxon>Eukaryota</taxon>
        <taxon>Metazoa</taxon>
        <taxon>Ecdysozoa</taxon>
        <taxon>Arthropoda</taxon>
        <taxon>Chelicerata</taxon>
        <taxon>Arachnida</taxon>
        <taxon>Acari</taxon>
        <taxon>Parasitiformes</taxon>
        <taxon>Ixodida</taxon>
        <taxon>Ixodoidea</taxon>
        <taxon>Ixodidae</taxon>
        <taxon>Amblyomminae</taxon>
        <taxon>Amblyomma</taxon>
    </lineage>
</organism>
<accession>A0A023G406</accession>
<evidence type="ECO:0000313" key="2">
    <source>
        <dbReference type="EMBL" id="JAC27613.1"/>
    </source>
</evidence>
<reference evidence="2" key="1">
    <citation type="submission" date="2014-03" db="EMBL/GenBank/DDBJ databases">
        <title>The sialotranscriptome of Amblyomma triste, Amblyomma parvum and Amblyomma cajennense ticks, uncovered by 454-based RNA-seq.</title>
        <authorList>
            <person name="Garcia G.R."/>
            <person name="Gardinassi L.G."/>
            <person name="Ribeiro J.M."/>
            <person name="Anatriello E."/>
            <person name="Ferreira B.R."/>
            <person name="Moreira H.N."/>
            <person name="Mafra C."/>
            <person name="Olegario M.M."/>
            <person name="Szabo P.J."/>
            <person name="Miranda-Santos I.K."/>
            <person name="Maruyama S.R."/>
        </authorList>
    </citation>
    <scope>NUCLEOTIDE SEQUENCE</scope>
    <source>
        <strain evidence="2">Mato Grasso do Sul</strain>
        <tissue evidence="2">Salivary glands</tissue>
    </source>
</reference>
<protein>
    <submittedName>
        <fullName evidence="2">Putative secreted protein</fullName>
    </submittedName>
</protein>
<dbReference type="GO" id="GO:0004867">
    <property type="term" value="F:serine-type endopeptidase inhibitor activity"/>
    <property type="evidence" value="ECO:0007669"/>
    <property type="project" value="InterPro"/>
</dbReference>
<feature type="chain" id="PRO_5001518172" evidence="1">
    <location>
        <begin position="20"/>
        <end position="101"/>
    </location>
</feature>
<proteinExistence type="evidence at transcript level"/>
<keyword evidence="1" id="KW-0732">Signal</keyword>
<name>A0A023G406_AMBTT</name>
<evidence type="ECO:0000256" key="1">
    <source>
        <dbReference type="SAM" id="SignalP"/>
    </source>
</evidence>
<dbReference type="InterPro" id="IPR036880">
    <property type="entry name" value="Kunitz_BPTI_sf"/>
</dbReference>
<feature type="signal peptide" evidence="1">
    <location>
        <begin position="1"/>
        <end position="19"/>
    </location>
</feature>
<dbReference type="SUPFAM" id="SSF57362">
    <property type="entry name" value="BPTI-like"/>
    <property type="match status" value="1"/>
</dbReference>
<dbReference type="AlphaFoldDB" id="A0A023G406"/>
<dbReference type="EMBL" id="GBBM01007805">
    <property type="protein sequence ID" value="JAC27613.1"/>
    <property type="molecule type" value="mRNA"/>
</dbReference>
<sequence length="101" mass="11291">MEKIIFCFLTATLFALALGADERCSNVYRPDDECDTNEPRLGDIFHFNSNTQKCYAGDYCESTDKSKYFSSLQECKTKCDVKETGEEVGSGGGLDDDLDME</sequence>